<dbReference type="HOGENOM" id="CLU_003703_2_1_1"/>
<proteinExistence type="predicted"/>
<feature type="non-terminal residue" evidence="2">
    <location>
        <position position="1"/>
    </location>
</feature>
<sequence length="83" mass="9447">ITVVYSSGIFSHTVSWCTCPNATKTERHLQLLQVQLFPANISRPKTAFTFDVLDHYHIDSLECKTTTMSFFTKLQRLTPKGTP</sequence>
<reference evidence="2 3" key="1">
    <citation type="submission" date="2014-04" db="EMBL/GenBank/DDBJ databases">
        <authorList>
            <consortium name="DOE Joint Genome Institute"/>
            <person name="Kuo A."/>
            <person name="Kohler A."/>
            <person name="Jargeat P."/>
            <person name="Nagy L.G."/>
            <person name="Floudas D."/>
            <person name="Copeland A."/>
            <person name="Barry K.W."/>
            <person name="Cichocki N."/>
            <person name="Veneault-Fourrey C."/>
            <person name="LaButti K."/>
            <person name="Lindquist E.A."/>
            <person name="Lipzen A."/>
            <person name="Lundell T."/>
            <person name="Morin E."/>
            <person name="Murat C."/>
            <person name="Sun H."/>
            <person name="Tunlid A."/>
            <person name="Henrissat B."/>
            <person name="Grigoriev I.V."/>
            <person name="Hibbett D.S."/>
            <person name="Martin F."/>
            <person name="Nordberg H.P."/>
            <person name="Cantor M.N."/>
            <person name="Hua S.X."/>
        </authorList>
    </citation>
    <scope>NUCLEOTIDE SEQUENCE [LARGE SCALE GENOMIC DNA]</scope>
    <source>
        <strain evidence="2 3">Ve08.2h10</strain>
    </source>
</reference>
<accession>A0A0D0DSX7</accession>
<keyword evidence="3" id="KW-1185">Reference proteome</keyword>
<name>A0A0D0DSX7_9AGAM</name>
<dbReference type="AlphaFoldDB" id="A0A0D0DSX7"/>
<evidence type="ECO:0000313" key="3">
    <source>
        <dbReference type="Proteomes" id="UP000054538"/>
    </source>
</evidence>
<dbReference type="OrthoDB" id="3149508at2759"/>
<feature type="domain" description="CxC2-like cysteine cluster KDZ transposase-associated" evidence="1">
    <location>
        <begin position="2"/>
        <end position="78"/>
    </location>
</feature>
<feature type="non-terminal residue" evidence="2">
    <location>
        <position position="83"/>
    </location>
</feature>
<organism evidence="2 3">
    <name type="scientific">Paxillus rubicundulus Ve08.2h10</name>
    <dbReference type="NCBI Taxonomy" id="930991"/>
    <lineage>
        <taxon>Eukaryota</taxon>
        <taxon>Fungi</taxon>
        <taxon>Dikarya</taxon>
        <taxon>Basidiomycota</taxon>
        <taxon>Agaricomycotina</taxon>
        <taxon>Agaricomycetes</taxon>
        <taxon>Agaricomycetidae</taxon>
        <taxon>Boletales</taxon>
        <taxon>Paxilineae</taxon>
        <taxon>Paxillaceae</taxon>
        <taxon>Paxillus</taxon>
    </lineage>
</organism>
<dbReference type="InParanoid" id="A0A0D0DSX7"/>
<evidence type="ECO:0000259" key="1">
    <source>
        <dbReference type="Pfam" id="PF18803"/>
    </source>
</evidence>
<gene>
    <name evidence="2" type="ORF">PAXRUDRAFT_92677</name>
</gene>
<dbReference type="Pfam" id="PF18803">
    <property type="entry name" value="CxC2"/>
    <property type="match status" value="1"/>
</dbReference>
<protein>
    <recommendedName>
        <fullName evidence="1">CxC2-like cysteine cluster KDZ transposase-associated domain-containing protein</fullName>
    </recommendedName>
</protein>
<evidence type="ECO:0000313" key="2">
    <source>
        <dbReference type="EMBL" id="KIK96748.1"/>
    </source>
</evidence>
<dbReference type="EMBL" id="KN824971">
    <property type="protein sequence ID" value="KIK96748.1"/>
    <property type="molecule type" value="Genomic_DNA"/>
</dbReference>
<dbReference type="STRING" id="930991.A0A0D0DSX7"/>
<dbReference type="InterPro" id="IPR041457">
    <property type="entry name" value="CxC2_KDZ-assoc"/>
</dbReference>
<reference evidence="3" key="2">
    <citation type="submission" date="2015-01" db="EMBL/GenBank/DDBJ databases">
        <title>Evolutionary Origins and Diversification of the Mycorrhizal Mutualists.</title>
        <authorList>
            <consortium name="DOE Joint Genome Institute"/>
            <consortium name="Mycorrhizal Genomics Consortium"/>
            <person name="Kohler A."/>
            <person name="Kuo A."/>
            <person name="Nagy L.G."/>
            <person name="Floudas D."/>
            <person name="Copeland A."/>
            <person name="Barry K.W."/>
            <person name="Cichocki N."/>
            <person name="Veneault-Fourrey C."/>
            <person name="LaButti K."/>
            <person name="Lindquist E.A."/>
            <person name="Lipzen A."/>
            <person name="Lundell T."/>
            <person name="Morin E."/>
            <person name="Murat C."/>
            <person name="Riley R."/>
            <person name="Ohm R."/>
            <person name="Sun H."/>
            <person name="Tunlid A."/>
            <person name="Henrissat B."/>
            <person name="Grigoriev I.V."/>
            <person name="Hibbett D.S."/>
            <person name="Martin F."/>
        </authorList>
    </citation>
    <scope>NUCLEOTIDE SEQUENCE [LARGE SCALE GENOMIC DNA]</scope>
    <source>
        <strain evidence="3">Ve08.2h10</strain>
    </source>
</reference>
<dbReference type="Proteomes" id="UP000054538">
    <property type="component" value="Unassembled WGS sequence"/>
</dbReference>